<sequence>MRRLMIYRGLHQPARIRRRLLYCITALTPCPPPFRRINSLSDPICPSALTSCNPVPGLVLLSVNVERLTKFPVNDADVGRKMLPVDTSPASSAPIIRRTPQHEDNSIDSKSIIIINSSSNSNVSNLKKIQQQQ</sequence>
<comment type="caution">
    <text evidence="2">The sequence shown here is derived from an EMBL/GenBank/DDBJ whole genome shotgun (WGS) entry which is preliminary data.</text>
</comment>
<dbReference type="Proteomes" id="UP000784294">
    <property type="component" value="Unassembled WGS sequence"/>
</dbReference>
<accession>A0A3S5B419</accession>
<dbReference type="EMBL" id="CAAALY010262354">
    <property type="protein sequence ID" value="VEL39733.1"/>
    <property type="molecule type" value="Genomic_DNA"/>
</dbReference>
<dbReference type="AlphaFoldDB" id="A0A3S5B419"/>
<evidence type="ECO:0000256" key="1">
    <source>
        <dbReference type="SAM" id="MobiDB-lite"/>
    </source>
</evidence>
<feature type="region of interest" description="Disordered" evidence="1">
    <location>
        <begin position="83"/>
        <end position="109"/>
    </location>
</feature>
<name>A0A3S5B419_9PLAT</name>
<protein>
    <submittedName>
        <fullName evidence="2">Uncharacterized protein</fullName>
    </submittedName>
</protein>
<gene>
    <name evidence="2" type="ORF">PXEA_LOCUS33173</name>
</gene>
<evidence type="ECO:0000313" key="3">
    <source>
        <dbReference type="Proteomes" id="UP000784294"/>
    </source>
</evidence>
<organism evidence="2 3">
    <name type="scientific">Protopolystoma xenopodis</name>
    <dbReference type="NCBI Taxonomy" id="117903"/>
    <lineage>
        <taxon>Eukaryota</taxon>
        <taxon>Metazoa</taxon>
        <taxon>Spiralia</taxon>
        <taxon>Lophotrochozoa</taxon>
        <taxon>Platyhelminthes</taxon>
        <taxon>Monogenea</taxon>
        <taxon>Polyopisthocotylea</taxon>
        <taxon>Polystomatidea</taxon>
        <taxon>Polystomatidae</taxon>
        <taxon>Protopolystoma</taxon>
    </lineage>
</organism>
<keyword evidence="3" id="KW-1185">Reference proteome</keyword>
<evidence type="ECO:0000313" key="2">
    <source>
        <dbReference type="EMBL" id="VEL39733.1"/>
    </source>
</evidence>
<proteinExistence type="predicted"/>
<reference evidence="2" key="1">
    <citation type="submission" date="2018-11" db="EMBL/GenBank/DDBJ databases">
        <authorList>
            <consortium name="Pathogen Informatics"/>
        </authorList>
    </citation>
    <scope>NUCLEOTIDE SEQUENCE</scope>
</reference>